<organism evidence="2 3">
    <name type="scientific">Halorubrum pallidum</name>
    <dbReference type="NCBI Taxonomy" id="1526114"/>
    <lineage>
        <taxon>Archaea</taxon>
        <taxon>Methanobacteriati</taxon>
        <taxon>Methanobacteriota</taxon>
        <taxon>Stenosarchaea group</taxon>
        <taxon>Halobacteria</taxon>
        <taxon>Halobacteriales</taxon>
        <taxon>Haloferacaceae</taxon>
        <taxon>Halorubrum</taxon>
    </lineage>
</organism>
<keyword evidence="3" id="KW-1185">Reference proteome</keyword>
<evidence type="ECO:0000256" key="1">
    <source>
        <dbReference type="SAM" id="MobiDB-lite"/>
    </source>
</evidence>
<reference evidence="2 3" key="1">
    <citation type="journal article" date="2019" name="Int. J. Syst. Evol. Microbiol.">
        <title>The Global Catalogue of Microorganisms (GCM) 10K type strain sequencing project: providing services to taxonomists for standard genome sequencing and annotation.</title>
        <authorList>
            <consortium name="The Broad Institute Genomics Platform"/>
            <consortium name="The Broad Institute Genome Sequencing Center for Infectious Disease"/>
            <person name="Wu L."/>
            <person name="Ma J."/>
        </authorList>
    </citation>
    <scope>NUCLEOTIDE SEQUENCE [LARGE SCALE GENOMIC DNA]</scope>
    <source>
        <strain evidence="2 3">PJ61</strain>
    </source>
</reference>
<proteinExistence type="predicted"/>
<feature type="compositionally biased region" description="Low complexity" evidence="1">
    <location>
        <begin position="1"/>
        <end position="17"/>
    </location>
</feature>
<dbReference type="EMBL" id="JBHSWT010000317">
    <property type="protein sequence ID" value="MFC6771262.1"/>
    <property type="molecule type" value="Genomic_DNA"/>
</dbReference>
<gene>
    <name evidence="2" type="ORF">ACFQDD_06985</name>
</gene>
<sequence length="230" mass="25432">MASTSETTTEVSATDTAQGEGSPEAVMDAAVKMEPFETQVLLPQHDGPLYVTGRIEGNFSKYRVHERPGDGIGGYVGEIGFKRGFLDAEPEIKFFPADDDAEPEPVERLKVSGHGRTDQLDAILTELRTELTDTNWETDPGRTSYGEWISASTTLREFAVSECPHLTETGGQIFHRSEVEHAIARYPHGAVEVMNSVTMAVERDDELTFEEVNPEAVRAVLFRYAAEHLD</sequence>
<protein>
    <submittedName>
        <fullName evidence="2">Uncharacterized protein</fullName>
    </submittedName>
</protein>
<accession>A0ABD5T297</accession>
<evidence type="ECO:0000313" key="2">
    <source>
        <dbReference type="EMBL" id="MFC6771262.1"/>
    </source>
</evidence>
<feature type="region of interest" description="Disordered" evidence="1">
    <location>
        <begin position="1"/>
        <end position="24"/>
    </location>
</feature>
<dbReference type="AlphaFoldDB" id="A0ABD5T297"/>
<dbReference type="Proteomes" id="UP001596274">
    <property type="component" value="Unassembled WGS sequence"/>
</dbReference>
<evidence type="ECO:0000313" key="3">
    <source>
        <dbReference type="Proteomes" id="UP001596274"/>
    </source>
</evidence>
<comment type="caution">
    <text evidence="2">The sequence shown here is derived from an EMBL/GenBank/DDBJ whole genome shotgun (WGS) entry which is preliminary data.</text>
</comment>
<name>A0ABD5T297_9EURY</name>